<proteinExistence type="predicted"/>
<organism evidence="1">
    <name type="scientific">viral metagenome</name>
    <dbReference type="NCBI Taxonomy" id="1070528"/>
    <lineage>
        <taxon>unclassified sequences</taxon>
        <taxon>metagenomes</taxon>
        <taxon>organismal metagenomes</taxon>
    </lineage>
</organism>
<name>A0A6C0BMG8_9ZZZZ</name>
<reference evidence="1" key="1">
    <citation type="journal article" date="2020" name="Nature">
        <title>Giant virus diversity and host interactions through global metagenomics.</title>
        <authorList>
            <person name="Schulz F."/>
            <person name="Roux S."/>
            <person name="Paez-Espino D."/>
            <person name="Jungbluth S."/>
            <person name="Walsh D.A."/>
            <person name="Denef V.J."/>
            <person name="McMahon K.D."/>
            <person name="Konstantinidis K.T."/>
            <person name="Eloe-Fadrosh E.A."/>
            <person name="Kyrpides N.C."/>
            <person name="Woyke T."/>
        </authorList>
    </citation>
    <scope>NUCLEOTIDE SEQUENCE</scope>
    <source>
        <strain evidence="1">GVMAG-M-3300018080-19</strain>
    </source>
</reference>
<accession>A0A6C0BMG8</accession>
<protein>
    <submittedName>
        <fullName evidence="1">Uncharacterized protein</fullName>
    </submittedName>
</protein>
<dbReference type="AlphaFoldDB" id="A0A6C0BMG8"/>
<evidence type="ECO:0000313" key="1">
    <source>
        <dbReference type="EMBL" id="QHS93585.1"/>
    </source>
</evidence>
<sequence length="108" mass="12400">MSQGQQKATELAKVLDRLTPLRQKSTMQKRALIEHMQKTGQTSVTAHGKTFTLERKDKIPGLSYKSVQQMLTGYESEFEVDLDIPDLIKYMKEDNKRRAKTSITLKIT</sequence>
<dbReference type="EMBL" id="MN739207">
    <property type="protein sequence ID" value="QHS93585.1"/>
    <property type="molecule type" value="Genomic_DNA"/>
</dbReference>